<gene>
    <name evidence="2" type="ORF">FOC84_13740</name>
</gene>
<feature type="transmembrane region" description="Helical" evidence="1">
    <location>
        <begin position="378"/>
        <end position="398"/>
    </location>
</feature>
<feature type="transmembrane region" description="Helical" evidence="1">
    <location>
        <begin position="187"/>
        <end position="216"/>
    </location>
</feature>
<dbReference type="Proteomes" id="UP000500970">
    <property type="component" value="Chromosome"/>
</dbReference>
<reference evidence="2 3" key="1">
    <citation type="submission" date="2020-05" db="EMBL/GenBank/DDBJ databases">
        <title>FDA dAtabase for Regulatory Grade micrObial Sequences (FDA-ARGOS): Supporting development and validation of Infectious Disease Dx tests.</title>
        <authorList>
            <person name="Sproer C."/>
            <person name="Gronow S."/>
            <person name="Severitt S."/>
            <person name="Schroder I."/>
            <person name="Tallon L."/>
            <person name="Sadzewicz L."/>
            <person name="Zhao X."/>
            <person name="Vavikolanu K."/>
            <person name="Mehta A."/>
            <person name="Aluvathingal J."/>
            <person name="Nadendla S."/>
            <person name="Myers T."/>
            <person name="Yan Y."/>
            <person name="Sichtig H."/>
        </authorList>
    </citation>
    <scope>NUCLEOTIDE SEQUENCE [LARGE SCALE GENOMIC DNA]</scope>
    <source>
        <strain evidence="2 3">FDAARGOS_790</strain>
    </source>
</reference>
<keyword evidence="1" id="KW-0472">Membrane</keyword>
<protein>
    <recommendedName>
        <fullName evidence="4">Glycosyltransferase RgtA/B/C/D-like domain-containing protein</fullName>
    </recommendedName>
</protein>
<feature type="transmembrane region" description="Helical" evidence="1">
    <location>
        <begin position="99"/>
        <end position="119"/>
    </location>
</feature>
<dbReference type="RefSeq" id="WP_173144876.1">
    <property type="nucleotide sequence ID" value="NZ_CP053985.1"/>
</dbReference>
<feature type="transmembrane region" description="Helical" evidence="1">
    <location>
        <begin position="223"/>
        <end position="240"/>
    </location>
</feature>
<accession>A0A7D4E5J0</accession>
<keyword evidence="1" id="KW-0812">Transmembrane</keyword>
<feature type="transmembrane region" description="Helical" evidence="1">
    <location>
        <begin position="355"/>
        <end position="372"/>
    </location>
</feature>
<evidence type="ECO:0000313" key="3">
    <source>
        <dbReference type="Proteomes" id="UP000500970"/>
    </source>
</evidence>
<sequence>MIANNSTAPRPADRLVAAGDLLSLLVLGVFVALLIAGSGLPLYSDEVVTKWGQARFFEPDGVLVSFFPQCRAVFNSPLPWAFYPGAAFFSVLYGNLSPLGLRLAGVATALAIVACFGLWARRSTHNARATLSLLSALMVLPALGVLPFLWVMARPEQWLTLGLMFFCMTATANQQNDGKISWVWPMLYFPVASAFFFVHPKSIFFAPAVLLATWFVTRHRSSAIRWLLITFVLWAAYTTYRWGSTLSNCPEAPGVQATLAGNILNPSLLFHAPAAFLLEGIGNLLSAPGKIAEHVMFAATFQSGWLPPMVVPSMATWMNPIIRLLIEVAIFAALAASLLWLPATWLRQKVATPQALLAAALAVGLCANLFFYKYWFFYGAAQVLPLVLMMLLLALPAHTPKWLLRPGLQFARCACLLFALASMSIFAAYLAPEVWKRSDPPDATVSDQWLSVPALDFDKRRETIRELTNQCGIRGDGAAHLVVDHLTYYAFSHLRRPIHALYVSELAYGGDLPGDKLVRFLQALESPGAITQCNYLPAALSSLHVIRKGGYCCVAIPPAN</sequence>
<dbReference type="EMBL" id="CP053985">
    <property type="protein sequence ID" value="QKH35946.1"/>
    <property type="molecule type" value="Genomic_DNA"/>
</dbReference>
<feature type="transmembrane region" description="Helical" evidence="1">
    <location>
        <begin position="21"/>
        <end position="43"/>
    </location>
</feature>
<proteinExistence type="predicted"/>
<dbReference type="AlphaFoldDB" id="A0A7D4E5J0"/>
<dbReference type="KEGG" id="apes:FOC84_13740"/>
<keyword evidence="3" id="KW-1185">Reference proteome</keyword>
<organism evidence="2 3">
    <name type="scientific">Achromobacter pestifer</name>
    <dbReference type="NCBI Taxonomy" id="1353889"/>
    <lineage>
        <taxon>Bacteria</taxon>
        <taxon>Pseudomonadati</taxon>
        <taxon>Pseudomonadota</taxon>
        <taxon>Betaproteobacteria</taxon>
        <taxon>Burkholderiales</taxon>
        <taxon>Alcaligenaceae</taxon>
        <taxon>Achromobacter</taxon>
    </lineage>
</organism>
<feature type="transmembrane region" description="Helical" evidence="1">
    <location>
        <begin position="321"/>
        <end position="343"/>
    </location>
</feature>
<keyword evidence="1" id="KW-1133">Transmembrane helix</keyword>
<evidence type="ECO:0008006" key="4">
    <source>
        <dbReference type="Google" id="ProtNLM"/>
    </source>
</evidence>
<evidence type="ECO:0000313" key="2">
    <source>
        <dbReference type="EMBL" id="QKH35946.1"/>
    </source>
</evidence>
<feature type="transmembrane region" description="Helical" evidence="1">
    <location>
        <begin position="131"/>
        <end position="153"/>
    </location>
</feature>
<feature type="transmembrane region" description="Helical" evidence="1">
    <location>
        <begin position="410"/>
        <end position="431"/>
    </location>
</feature>
<name>A0A7D4E5J0_9BURK</name>
<evidence type="ECO:0000256" key="1">
    <source>
        <dbReference type="SAM" id="Phobius"/>
    </source>
</evidence>